<keyword evidence="2" id="KW-1185">Reference proteome</keyword>
<dbReference type="Proteomes" id="UP001163835">
    <property type="component" value="Unassembled WGS sequence"/>
</dbReference>
<evidence type="ECO:0000313" key="1">
    <source>
        <dbReference type="EMBL" id="KAJ3805635.1"/>
    </source>
</evidence>
<protein>
    <submittedName>
        <fullName evidence="1">Uncharacterized protein</fullName>
    </submittedName>
</protein>
<gene>
    <name evidence="1" type="ORF">F5876DRAFT_69633</name>
</gene>
<sequence length="230" mass="24763">MYFRSALTTVISLGAVHYALALPVQGSPGFGPWDGAVGVPVAPGLPVNIPGPPLHGDEQVLVTVEENLNHISSHQAYHHNDGPYTPYHEAVPFLIPAPLAVGPMHAGPEELGNQDQPLSEKARVTLAFDVENCSVGDLIRRDTPPPGPVRRCTANLKVQLAAKQSVMELLDAKKSELNIAGDLEVTVEGTFKSDAYIPKDVPFKFIYDGKGYTGVARIQGRGDIMRIQRS</sequence>
<reference evidence="1" key="1">
    <citation type="submission" date="2022-09" db="EMBL/GenBank/DDBJ databases">
        <title>A Global Phylogenomic Analysis of the Shiitake Genus Lentinula.</title>
        <authorList>
            <consortium name="DOE Joint Genome Institute"/>
            <person name="Sierra-Patev S."/>
            <person name="Min B."/>
            <person name="Naranjo-Ortiz M."/>
            <person name="Looney B."/>
            <person name="Konkel Z."/>
            <person name="Slot J.C."/>
            <person name="Sakamoto Y."/>
            <person name="Steenwyk J.L."/>
            <person name="Rokas A."/>
            <person name="Carro J."/>
            <person name="Camarero S."/>
            <person name="Ferreira P."/>
            <person name="Molpeceres G."/>
            <person name="Ruiz-Duenas F.J."/>
            <person name="Serrano A."/>
            <person name="Henrissat B."/>
            <person name="Drula E."/>
            <person name="Hughes K.W."/>
            <person name="Mata J.L."/>
            <person name="Ishikawa N.K."/>
            <person name="Vargas-Isla R."/>
            <person name="Ushijima S."/>
            <person name="Smith C.A."/>
            <person name="Ahrendt S."/>
            <person name="Andreopoulos W."/>
            <person name="He G."/>
            <person name="Labutti K."/>
            <person name="Lipzen A."/>
            <person name="Ng V."/>
            <person name="Riley R."/>
            <person name="Sandor L."/>
            <person name="Barry K."/>
            <person name="Martinez A.T."/>
            <person name="Xiao Y."/>
            <person name="Gibbons J.G."/>
            <person name="Terashima K."/>
            <person name="Grigoriev I.V."/>
            <person name="Hibbett D.S."/>
        </authorList>
    </citation>
    <scope>NUCLEOTIDE SEQUENCE</scope>
    <source>
        <strain evidence="1">TMI1499</strain>
    </source>
</reference>
<comment type="caution">
    <text evidence="1">The sequence shown here is derived from an EMBL/GenBank/DDBJ whole genome shotgun (WGS) entry which is preliminary data.</text>
</comment>
<name>A0ACC1TMA8_9AGAR</name>
<dbReference type="EMBL" id="MU795561">
    <property type="protein sequence ID" value="KAJ3805635.1"/>
    <property type="molecule type" value="Genomic_DNA"/>
</dbReference>
<accession>A0ACC1TMA8</accession>
<organism evidence="1 2">
    <name type="scientific">Lentinula aff. lateritia</name>
    <dbReference type="NCBI Taxonomy" id="2804960"/>
    <lineage>
        <taxon>Eukaryota</taxon>
        <taxon>Fungi</taxon>
        <taxon>Dikarya</taxon>
        <taxon>Basidiomycota</taxon>
        <taxon>Agaricomycotina</taxon>
        <taxon>Agaricomycetes</taxon>
        <taxon>Agaricomycetidae</taxon>
        <taxon>Agaricales</taxon>
        <taxon>Marasmiineae</taxon>
        <taxon>Omphalotaceae</taxon>
        <taxon>Lentinula</taxon>
    </lineage>
</organism>
<evidence type="ECO:0000313" key="2">
    <source>
        <dbReference type="Proteomes" id="UP001163835"/>
    </source>
</evidence>
<proteinExistence type="predicted"/>